<name>A0A645ET09_9ZZZZ</name>
<keyword evidence="4 8" id="KW-0032">Aminotransferase</keyword>
<proteinExistence type="inferred from homology"/>
<dbReference type="InterPro" id="IPR015424">
    <property type="entry name" value="PyrdxlP-dep_Trfase"/>
</dbReference>
<dbReference type="GO" id="GO:0030170">
    <property type="term" value="F:pyridoxal phosphate binding"/>
    <property type="evidence" value="ECO:0007669"/>
    <property type="project" value="InterPro"/>
</dbReference>
<keyword evidence="5 8" id="KW-0808">Transferase</keyword>
<dbReference type="EMBL" id="VSSQ01050460">
    <property type="protein sequence ID" value="MPN04550.1"/>
    <property type="molecule type" value="Genomic_DNA"/>
</dbReference>
<keyword evidence="6" id="KW-0663">Pyridoxal phosphate</keyword>
<dbReference type="InterPro" id="IPR004839">
    <property type="entry name" value="Aminotransferase_I/II_large"/>
</dbReference>
<gene>
    <name evidence="8" type="primary">lysN_29</name>
    <name evidence="8" type="ORF">SDC9_151791</name>
</gene>
<comment type="caution">
    <text evidence="8">The sequence shown here is derived from an EMBL/GenBank/DDBJ whole genome shotgun (WGS) entry which is preliminary data.</text>
</comment>
<dbReference type="SUPFAM" id="SSF53383">
    <property type="entry name" value="PLP-dependent transferases"/>
    <property type="match status" value="1"/>
</dbReference>
<comment type="subunit">
    <text evidence="3">Homodimer.</text>
</comment>
<sequence>MITNGSQQGLDFSGKLFINEGDVVICESPSYVGALNAFRAYMPKFVEVPMDDEGMKIDDLEKALIGNPKTKFIYVVPTFQNPTGRTMSIERRKQLIQLACEYNVPIIEDNPYGELKFGDEEIPPVKHFDTAGIVIYLGTFSKTFCPGLRIGWVAASPDIVRKYVLAKQGADLQTNTMSQIELAKFIELYDFDEHVERVRNIYRNRRDAMLNAMKEEFPASIKYTYPDGGMFTWVELPKGIDAADILKKSLECKVAFVPGSSFYPNGGNENHFRLNYGTMSEDLIAEGIKRLGKVLRAL</sequence>
<dbReference type="Pfam" id="PF00155">
    <property type="entry name" value="Aminotran_1_2"/>
    <property type="match status" value="1"/>
</dbReference>
<dbReference type="CDD" id="cd00609">
    <property type="entry name" value="AAT_like"/>
    <property type="match status" value="1"/>
</dbReference>
<dbReference type="InterPro" id="IPR015422">
    <property type="entry name" value="PyrdxlP-dep_Trfase_small"/>
</dbReference>
<dbReference type="Gene3D" id="3.40.640.10">
    <property type="entry name" value="Type I PLP-dependent aspartate aminotransferase-like (Major domain)"/>
    <property type="match status" value="1"/>
</dbReference>
<dbReference type="FunFam" id="3.40.640.10:FF:000053">
    <property type="entry name" value="Aminotransferase, class I"/>
    <property type="match status" value="1"/>
</dbReference>
<protein>
    <submittedName>
        <fullName evidence="8">2-aminoadipate transaminase</fullName>
        <ecNumber evidence="8">2.6.1.39</ecNumber>
    </submittedName>
</protein>
<evidence type="ECO:0000256" key="5">
    <source>
        <dbReference type="ARBA" id="ARBA00022679"/>
    </source>
</evidence>
<dbReference type="EC" id="2.6.1.39" evidence="8"/>
<dbReference type="GO" id="GO:0047536">
    <property type="term" value="F:2-aminoadipate transaminase activity"/>
    <property type="evidence" value="ECO:0007669"/>
    <property type="project" value="UniProtKB-EC"/>
</dbReference>
<dbReference type="AlphaFoldDB" id="A0A645ET09"/>
<feature type="domain" description="Aminotransferase class I/classII large" evidence="7">
    <location>
        <begin position="3"/>
        <end position="291"/>
    </location>
</feature>
<evidence type="ECO:0000256" key="3">
    <source>
        <dbReference type="ARBA" id="ARBA00011738"/>
    </source>
</evidence>
<dbReference type="PANTHER" id="PTHR42790">
    <property type="entry name" value="AMINOTRANSFERASE"/>
    <property type="match status" value="1"/>
</dbReference>
<evidence type="ECO:0000256" key="6">
    <source>
        <dbReference type="ARBA" id="ARBA00022898"/>
    </source>
</evidence>
<reference evidence="8" key="1">
    <citation type="submission" date="2019-08" db="EMBL/GenBank/DDBJ databases">
        <authorList>
            <person name="Kucharzyk K."/>
            <person name="Murdoch R.W."/>
            <person name="Higgins S."/>
            <person name="Loffler F."/>
        </authorList>
    </citation>
    <scope>NUCLEOTIDE SEQUENCE</scope>
</reference>
<comment type="similarity">
    <text evidence="2">Belongs to the class-I pyridoxal-phosphate-dependent aminotransferase family.</text>
</comment>
<evidence type="ECO:0000256" key="2">
    <source>
        <dbReference type="ARBA" id="ARBA00007441"/>
    </source>
</evidence>
<comment type="cofactor">
    <cofactor evidence="1">
        <name>pyridoxal 5'-phosphate</name>
        <dbReference type="ChEBI" id="CHEBI:597326"/>
    </cofactor>
</comment>
<evidence type="ECO:0000256" key="1">
    <source>
        <dbReference type="ARBA" id="ARBA00001933"/>
    </source>
</evidence>
<dbReference type="GO" id="GO:1901605">
    <property type="term" value="P:alpha-amino acid metabolic process"/>
    <property type="evidence" value="ECO:0007669"/>
    <property type="project" value="TreeGrafter"/>
</dbReference>
<evidence type="ECO:0000313" key="8">
    <source>
        <dbReference type="EMBL" id="MPN04550.1"/>
    </source>
</evidence>
<evidence type="ECO:0000256" key="4">
    <source>
        <dbReference type="ARBA" id="ARBA00022576"/>
    </source>
</evidence>
<accession>A0A645ET09</accession>
<evidence type="ECO:0000259" key="7">
    <source>
        <dbReference type="Pfam" id="PF00155"/>
    </source>
</evidence>
<dbReference type="InterPro" id="IPR050859">
    <property type="entry name" value="Class-I_PLP-dep_aminotransf"/>
</dbReference>
<organism evidence="8">
    <name type="scientific">bioreactor metagenome</name>
    <dbReference type="NCBI Taxonomy" id="1076179"/>
    <lineage>
        <taxon>unclassified sequences</taxon>
        <taxon>metagenomes</taxon>
        <taxon>ecological metagenomes</taxon>
    </lineage>
</organism>
<dbReference type="InterPro" id="IPR015421">
    <property type="entry name" value="PyrdxlP-dep_Trfase_major"/>
</dbReference>
<dbReference type="Gene3D" id="3.90.1150.10">
    <property type="entry name" value="Aspartate Aminotransferase, domain 1"/>
    <property type="match status" value="1"/>
</dbReference>
<dbReference type="PANTHER" id="PTHR42790:SF19">
    <property type="entry name" value="KYNURENINE_ALPHA-AMINOADIPATE AMINOTRANSFERASE, MITOCHONDRIAL"/>
    <property type="match status" value="1"/>
</dbReference>